<evidence type="ECO:0000313" key="1">
    <source>
        <dbReference type="EMBL" id="CAH3142340.1"/>
    </source>
</evidence>
<comment type="caution">
    <text evidence="1">The sequence shown here is derived from an EMBL/GenBank/DDBJ whole genome shotgun (WGS) entry which is preliminary data.</text>
</comment>
<proteinExistence type="predicted"/>
<feature type="non-terminal residue" evidence="1">
    <location>
        <position position="1"/>
    </location>
</feature>
<sequence length="143" mass="16077">IKTHEVRIARCNNYKNLFDEVKDTNSIKNAIEAGISSHINNTRKEDKFLAISDFKKADHLNDHFFTIGGQISHEWPPLYHDGAPIRPALSHPQFRSNTSCSPNEVPPKLFKLANTAIIPSLLSVFKVSANRNVVPSSYHVENS</sequence>
<dbReference type="AlphaFoldDB" id="A0AAU9XAK0"/>
<dbReference type="EMBL" id="CALNXJ010000036">
    <property type="protein sequence ID" value="CAH3142340.1"/>
    <property type="molecule type" value="Genomic_DNA"/>
</dbReference>
<keyword evidence="2" id="KW-1185">Reference proteome</keyword>
<name>A0AAU9XAK0_9CNID</name>
<evidence type="ECO:0000313" key="2">
    <source>
        <dbReference type="Proteomes" id="UP001159428"/>
    </source>
</evidence>
<gene>
    <name evidence="1" type="ORF">PMEA_00020086</name>
</gene>
<accession>A0AAU9XAK0</accession>
<organism evidence="1 2">
    <name type="scientific">Pocillopora meandrina</name>
    <dbReference type="NCBI Taxonomy" id="46732"/>
    <lineage>
        <taxon>Eukaryota</taxon>
        <taxon>Metazoa</taxon>
        <taxon>Cnidaria</taxon>
        <taxon>Anthozoa</taxon>
        <taxon>Hexacorallia</taxon>
        <taxon>Scleractinia</taxon>
        <taxon>Astrocoeniina</taxon>
        <taxon>Pocilloporidae</taxon>
        <taxon>Pocillopora</taxon>
    </lineage>
</organism>
<protein>
    <submittedName>
        <fullName evidence="1">Uncharacterized protein</fullName>
    </submittedName>
</protein>
<dbReference type="Proteomes" id="UP001159428">
    <property type="component" value="Unassembled WGS sequence"/>
</dbReference>
<reference evidence="1 2" key="1">
    <citation type="submission" date="2022-05" db="EMBL/GenBank/DDBJ databases">
        <authorList>
            <consortium name="Genoscope - CEA"/>
            <person name="William W."/>
        </authorList>
    </citation>
    <scope>NUCLEOTIDE SEQUENCE [LARGE SCALE GENOMIC DNA]</scope>
</reference>